<feature type="coiled-coil region" evidence="8">
    <location>
        <begin position="348"/>
        <end position="424"/>
    </location>
</feature>
<dbReference type="GO" id="GO:0000921">
    <property type="term" value="P:septin ring assembly"/>
    <property type="evidence" value="ECO:0007669"/>
    <property type="project" value="InterPro"/>
</dbReference>
<evidence type="ECO:0000256" key="8">
    <source>
        <dbReference type="HAMAP-Rule" id="MF_00728"/>
    </source>
</evidence>
<name>I3DYF9_BACMT</name>
<dbReference type="OrthoDB" id="1654473at2"/>
<dbReference type="STRING" id="997296.PB1_17024"/>
<evidence type="ECO:0000256" key="4">
    <source>
        <dbReference type="ARBA" id="ARBA00023054"/>
    </source>
</evidence>
<dbReference type="InterPro" id="IPR010379">
    <property type="entry name" value="EzrA"/>
</dbReference>
<dbReference type="eggNOG" id="COG4477">
    <property type="taxonomic scope" value="Bacteria"/>
</dbReference>
<dbReference type="NCBIfam" id="NF003413">
    <property type="entry name" value="PRK04778.1-7"/>
    <property type="match status" value="1"/>
</dbReference>
<dbReference type="GO" id="GO:0005940">
    <property type="term" value="C:septin ring"/>
    <property type="evidence" value="ECO:0007669"/>
    <property type="project" value="InterPro"/>
</dbReference>
<keyword evidence="6 8" id="KW-0717">Septation</keyword>
<gene>
    <name evidence="8" type="primary">ezrA</name>
    <name evidence="9" type="ORF">PB1_17024</name>
</gene>
<comment type="similarity">
    <text evidence="8">Belongs to the EzrA family.</text>
</comment>
<proteinExistence type="inferred from homology"/>
<evidence type="ECO:0000256" key="6">
    <source>
        <dbReference type="ARBA" id="ARBA00023210"/>
    </source>
</evidence>
<evidence type="ECO:0000256" key="3">
    <source>
        <dbReference type="ARBA" id="ARBA00022989"/>
    </source>
</evidence>
<dbReference type="HAMAP" id="MF_00728">
    <property type="entry name" value="EzrA"/>
    <property type="match status" value="1"/>
</dbReference>
<dbReference type="Pfam" id="PF06160">
    <property type="entry name" value="EzrA"/>
    <property type="match status" value="1"/>
</dbReference>
<evidence type="ECO:0000256" key="1">
    <source>
        <dbReference type="ARBA" id="ARBA00022618"/>
    </source>
</evidence>
<sequence length="562" mass="66461">MEYIISTLIIIFCLFLTGFFVRKTYYKEIDRLESWKIDIMDRPVLDEMSKVKQLNMTGQTEELFERWRHEWDEIVTADLPDVEELLFDAEEYIDKYRFGKAKEIIALIEEKLSKTEEKIQCILSELNDLVGSEEKNRTEIEELKELYRESKKTLLAHRHNFGRAENELERELDEIIGKFQEFDEKTKNGNYLEARETVLFIKERLEKIKQKMDDIPRLLLECQTSLPSQIKELKEGYREMASQGYVLDHIPLEKETERFEKQLEVYLSWIEKLEIEEVEKGIEELKEGIELLLDLLEKEVHAKHFISQNVQGAKEILDITLEENEKLILESEHVQESYHLPEKELEVLKHSEKRLTHLEKRYELLLERLEQNDTAQTVLSEELQEMKAMLDQVRDEQRAFEEKLLALRKDEMEAREQVKDLSKKVGEMIRLVSKSNIPGLSRDYQYLLEDAKESIQNVIDRLEEKPLDINSVRKYLEVAVLTVNKLWDSTIELVENAKLAEKVIQYGNRYRSRYPSVAKGLQNAETAFRNYDYRLALEQAAASIEEIEPGALRKIEAMLSEE</sequence>
<evidence type="ECO:0000256" key="2">
    <source>
        <dbReference type="ARBA" id="ARBA00022692"/>
    </source>
</evidence>
<dbReference type="Proteomes" id="UP000010523">
    <property type="component" value="Unassembled WGS sequence"/>
</dbReference>
<feature type="coiled-coil region" evidence="8">
    <location>
        <begin position="105"/>
        <end position="185"/>
    </location>
</feature>
<organism evidence="9 10">
    <name type="scientific">Bacillus methanolicus PB1</name>
    <dbReference type="NCBI Taxonomy" id="997296"/>
    <lineage>
        <taxon>Bacteria</taxon>
        <taxon>Bacillati</taxon>
        <taxon>Bacillota</taxon>
        <taxon>Bacilli</taxon>
        <taxon>Bacillales</taxon>
        <taxon>Bacillaceae</taxon>
        <taxon>Bacillus</taxon>
    </lineage>
</organism>
<feature type="topological domain" description="Extracellular" evidence="8">
    <location>
        <begin position="1"/>
        <end position="2"/>
    </location>
</feature>
<evidence type="ECO:0000256" key="7">
    <source>
        <dbReference type="ARBA" id="ARBA00023306"/>
    </source>
</evidence>
<evidence type="ECO:0000256" key="5">
    <source>
        <dbReference type="ARBA" id="ARBA00023136"/>
    </source>
</evidence>
<keyword evidence="5 8" id="KW-0472">Membrane</keyword>
<dbReference type="PATRIC" id="fig|997296.3.peg.3584"/>
<comment type="function">
    <text evidence="8">Negative regulator of FtsZ ring formation; modulates the frequency and position of FtsZ ring formation. Inhibits FtsZ ring formation at polar sites. Interacts either with FtsZ or with one of its binding partners to promote depolymerization.</text>
</comment>
<comment type="subcellular location">
    <subcellularLocation>
        <location evidence="8">Cell membrane</location>
        <topology evidence="8">Single-pass membrane protein</topology>
    </subcellularLocation>
    <text evidence="8">Colocalized with FtsZ to the nascent septal site.</text>
</comment>
<dbReference type="GO" id="GO:0005886">
    <property type="term" value="C:plasma membrane"/>
    <property type="evidence" value="ECO:0007669"/>
    <property type="project" value="UniProtKB-SubCell"/>
</dbReference>
<keyword evidence="8" id="KW-1003">Cell membrane</keyword>
<feature type="topological domain" description="Cytoplasmic" evidence="8">
    <location>
        <begin position="22"/>
        <end position="562"/>
    </location>
</feature>
<accession>I3DYF9</accession>
<reference evidence="9 10" key="1">
    <citation type="journal article" date="2012" name="Appl. Environ. Microbiol.">
        <title>Genome Sequence of Thermotolerant Bacillus methanolicus: Features and Regulation Related to Methylotrophy and Production of L-Lysine and L-Glutamate from Methanol.</title>
        <authorList>
            <person name="Heggeset T.M."/>
            <person name="Krog A."/>
            <person name="Balzer S."/>
            <person name="Wentzel A."/>
            <person name="Ellingsen T.E."/>
            <person name="Brautaset T."/>
        </authorList>
    </citation>
    <scope>NUCLEOTIDE SEQUENCE [LARGE SCALE GENOMIC DNA]</scope>
    <source>
        <strain evidence="9 10">PB1</strain>
    </source>
</reference>
<keyword evidence="1 8" id="KW-0132">Cell division</keyword>
<keyword evidence="4 8" id="KW-0175">Coiled coil</keyword>
<keyword evidence="2 8" id="KW-0812">Transmembrane</keyword>
<keyword evidence="10" id="KW-1185">Reference proteome</keyword>
<evidence type="ECO:0000313" key="10">
    <source>
        <dbReference type="Proteomes" id="UP000010523"/>
    </source>
</evidence>
<dbReference type="RefSeq" id="WP_004438937.1">
    <property type="nucleotide sequence ID" value="NZ_AFEU01000003.1"/>
</dbReference>
<dbReference type="EMBL" id="AFEU01000003">
    <property type="protein sequence ID" value="EIJ79280.1"/>
    <property type="molecule type" value="Genomic_DNA"/>
</dbReference>
<dbReference type="GO" id="GO:0000917">
    <property type="term" value="P:division septum assembly"/>
    <property type="evidence" value="ECO:0007669"/>
    <property type="project" value="UniProtKB-KW"/>
</dbReference>
<keyword evidence="3 8" id="KW-1133">Transmembrane helix</keyword>
<comment type="caution">
    <text evidence="9">The sequence shown here is derived from an EMBL/GenBank/DDBJ whole genome shotgun (WGS) entry which is preliminary data.</text>
</comment>
<dbReference type="AlphaFoldDB" id="I3DYF9"/>
<keyword evidence="7 8" id="KW-0131">Cell cycle</keyword>
<protein>
    <recommendedName>
        <fullName evidence="8">Septation ring formation regulator EzrA</fullName>
    </recommendedName>
</protein>
<evidence type="ECO:0000313" key="9">
    <source>
        <dbReference type="EMBL" id="EIJ79280.1"/>
    </source>
</evidence>